<dbReference type="InterPro" id="IPR052917">
    <property type="entry name" value="Stress-Dev_Protein"/>
</dbReference>
<comment type="caution">
    <text evidence="2">The sequence shown here is derived from an EMBL/GenBank/DDBJ whole genome shotgun (WGS) entry which is preliminary data.</text>
</comment>
<evidence type="ECO:0000259" key="1">
    <source>
        <dbReference type="Pfam" id="PF01243"/>
    </source>
</evidence>
<dbReference type="PANTHER" id="PTHR34818:SF1">
    <property type="entry name" value="PROTEIN BLI-3"/>
    <property type="match status" value="1"/>
</dbReference>
<dbReference type="RefSeq" id="WP_113959172.1">
    <property type="nucleotide sequence ID" value="NZ_QNRR01000005.1"/>
</dbReference>
<dbReference type="InterPro" id="IPR011576">
    <property type="entry name" value="Pyridox_Oxase_N"/>
</dbReference>
<sequence>MPAPVPKPIDPAELPALAEATMRAAKFPMLASMDGDQARVRPVSPVRTDGFTVYVANLKSYHKTGEIAVNPKVELCYLDPDHNQVRITGRAEVVTDRMLIDDIWQENALLRVYLGSPDNPVFMLYRIVPDQVRYMREWALEYHVVPV</sequence>
<accession>A0A366HL73</accession>
<proteinExistence type="predicted"/>
<dbReference type="PANTHER" id="PTHR34818">
    <property type="entry name" value="PROTEIN BLI-3"/>
    <property type="match status" value="1"/>
</dbReference>
<dbReference type="AlphaFoldDB" id="A0A366HL73"/>
<dbReference type="Proteomes" id="UP000253426">
    <property type="component" value="Unassembled WGS sequence"/>
</dbReference>
<protein>
    <submittedName>
        <fullName evidence="2">General stress protein 26</fullName>
    </submittedName>
</protein>
<dbReference type="SUPFAM" id="SSF50475">
    <property type="entry name" value="FMN-binding split barrel"/>
    <property type="match status" value="1"/>
</dbReference>
<gene>
    <name evidence="2" type="ORF">DES53_10587</name>
</gene>
<evidence type="ECO:0000313" key="2">
    <source>
        <dbReference type="EMBL" id="RBP43688.1"/>
    </source>
</evidence>
<dbReference type="EMBL" id="QNRR01000005">
    <property type="protein sequence ID" value="RBP43688.1"/>
    <property type="molecule type" value="Genomic_DNA"/>
</dbReference>
<feature type="domain" description="Pyridoxamine 5'-phosphate oxidase N-terminal" evidence="1">
    <location>
        <begin position="19"/>
        <end position="135"/>
    </location>
</feature>
<dbReference type="Gene3D" id="2.30.110.10">
    <property type="entry name" value="Electron Transport, Fmn-binding Protein, Chain A"/>
    <property type="match status" value="1"/>
</dbReference>
<dbReference type="InterPro" id="IPR012349">
    <property type="entry name" value="Split_barrel_FMN-bd"/>
</dbReference>
<dbReference type="Pfam" id="PF01243">
    <property type="entry name" value="PNPOx_N"/>
    <property type="match status" value="1"/>
</dbReference>
<evidence type="ECO:0000313" key="3">
    <source>
        <dbReference type="Proteomes" id="UP000253426"/>
    </source>
</evidence>
<keyword evidence="3" id="KW-1185">Reference proteome</keyword>
<reference evidence="2 3" key="1">
    <citation type="submission" date="2018-06" db="EMBL/GenBank/DDBJ databases">
        <title>Genomic Encyclopedia of Type Strains, Phase IV (KMG-IV): sequencing the most valuable type-strain genomes for metagenomic binning, comparative biology and taxonomic classification.</title>
        <authorList>
            <person name="Goeker M."/>
        </authorList>
    </citation>
    <scope>NUCLEOTIDE SEQUENCE [LARGE SCALE GENOMIC DNA]</scope>
    <source>
        <strain evidence="2 3">DSM 25532</strain>
    </source>
</reference>
<organism evidence="2 3">
    <name type="scientific">Roseimicrobium gellanilyticum</name>
    <dbReference type="NCBI Taxonomy" id="748857"/>
    <lineage>
        <taxon>Bacteria</taxon>
        <taxon>Pseudomonadati</taxon>
        <taxon>Verrucomicrobiota</taxon>
        <taxon>Verrucomicrobiia</taxon>
        <taxon>Verrucomicrobiales</taxon>
        <taxon>Verrucomicrobiaceae</taxon>
        <taxon>Roseimicrobium</taxon>
    </lineage>
</organism>
<name>A0A366HL73_9BACT</name>
<dbReference type="OrthoDB" id="9792542at2"/>